<dbReference type="Gramene" id="Jr03_18990_p1">
    <property type="protein sequence ID" value="cds.Jr03_18990_p1"/>
    <property type="gene ID" value="Jr03_18990"/>
</dbReference>
<dbReference type="Gene3D" id="1.25.10.10">
    <property type="entry name" value="Leucine-rich Repeat Variant"/>
    <property type="match status" value="1"/>
</dbReference>
<feature type="domain" description="DUF7032" evidence="1">
    <location>
        <begin position="23"/>
        <end position="131"/>
    </location>
</feature>
<evidence type="ECO:0000313" key="4">
    <source>
        <dbReference type="RefSeq" id="XP_018820150.1"/>
    </source>
</evidence>
<evidence type="ECO:0000313" key="3">
    <source>
        <dbReference type="Proteomes" id="UP000235220"/>
    </source>
</evidence>
<dbReference type="Proteomes" id="UP000235220">
    <property type="component" value="Chromosome 3"/>
</dbReference>
<dbReference type="Pfam" id="PF23005">
    <property type="entry name" value="DUF7032"/>
    <property type="match status" value="1"/>
</dbReference>
<dbReference type="KEGG" id="jre:108990599"/>
<dbReference type="PANTHER" id="PTHR46043:SF5">
    <property type="entry name" value="ARM REPEAT SUPERFAMILY PROTEIN"/>
    <property type="match status" value="1"/>
</dbReference>
<dbReference type="PROSITE" id="PS50176">
    <property type="entry name" value="ARM_REPEAT"/>
    <property type="match status" value="1"/>
</dbReference>
<dbReference type="GeneID" id="108990599"/>
<dbReference type="Pfam" id="PF25598">
    <property type="entry name" value="ARM_PUB"/>
    <property type="match status" value="1"/>
</dbReference>
<dbReference type="InterPro" id="IPR011989">
    <property type="entry name" value="ARM-like"/>
</dbReference>
<dbReference type="InterPro" id="IPR016024">
    <property type="entry name" value="ARM-type_fold"/>
</dbReference>
<sequence>MGEDKPDRSSPVPSAGMSSLRLALEILSSLILLSHSVKVFAAKWQSIRDKLEELNSSLIATENCEYSGQNTAVSGLASAILVTLNECYDLARRCVDLSYSGKLLMQSDLNVILTKLDRHVKDLSDMYAAGILTHGNALVVSKPGRGACRDDMRFYVRDLLTRMKVGDSGMKRQALVNLYEVVAEDEKYVKVMLEVDDVVNVLLNFLDSPDTEIQEESTKVVSVVAGFDSYKGVLTGAGAIAPLIRVLECGSDLAKEGSVRCLKKLTENSENSWSVSAHGGVTALLKLCTGVDCKKELVGPACGVLRNLIGIEEIKRFLIEEGAISMCIKLARSKDEALQMIAIEFLQTIAFGDELIREIVIRDGGIRTLIRVVDPKWSYSLKTREIALRAIESLCFSSTSAVKSLMNYGFVDQLMYYIRYGDVSVQELALKVAFRLSETSEEAKKAMGDAGFMPELVKFLNAKSFEVREMAAEALSGMVLLPKNRKRFVQDDRNIGLLLQLLDSEEERSGSKRFLLSILISLTSCNSVKRKIVNSGYMENLEKLAQADVSDAKRLVKKLSRNRFRLMLSGIWHS</sequence>
<dbReference type="InterPro" id="IPR058678">
    <property type="entry name" value="ARM_PUB"/>
</dbReference>
<dbReference type="PANTHER" id="PTHR46043">
    <property type="entry name" value="ARM REPEAT SUPERFAMILY PROTEIN"/>
    <property type="match status" value="1"/>
</dbReference>
<organism evidence="3 4">
    <name type="scientific">Juglans regia</name>
    <name type="common">English walnut</name>
    <dbReference type="NCBI Taxonomy" id="51240"/>
    <lineage>
        <taxon>Eukaryota</taxon>
        <taxon>Viridiplantae</taxon>
        <taxon>Streptophyta</taxon>
        <taxon>Embryophyta</taxon>
        <taxon>Tracheophyta</taxon>
        <taxon>Spermatophyta</taxon>
        <taxon>Magnoliopsida</taxon>
        <taxon>eudicotyledons</taxon>
        <taxon>Gunneridae</taxon>
        <taxon>Pentapetalae</taxon>
        <taxon>rosids</taxon>
        <taxon>fabids</taxon>
        <taxon>Fagales</taxon>
        <taxon>Juglandaceae</taxon>
        <taxon>Juglans</taxon>
    </lineage>
</organism>
<dbReference type="Pfam" id="PF00514">
    <property type="entry name" value="Arm"/>
    <property type="match status" value="1"/>
</dbReference>
<feature type="domain" description="U-box" evidence="2">
    <location>
        <begin position="156"/>
        <end position="416"/>
    </location>
</feature>
<protein>
    <submittedName>
        <fullName evidence="4">Vacuolar protein 8-like</fullName>
    </submittedName>
</protein>
<evidence type="ECO:0000259" key="1">
    <source>
        <dbReference type="Pfam" id="PF23005"/>
    </source>
</evidence>
<dbReference type="SMART" id="SM00185">
    <property type="entry name" value="ARM"/>
    <property type="match status" value="6"/>
</dbReference>
<keyword evidence="3" id="KW-1185">Reference proteome</keyword>
<dbReference type="AlphaFoldDB" id="A0A2I4EL71"/>
<accession>A0A2I4EL71</accession>
<dbReference type="FunCoup" id="A0A2I4EL71">
    <property type="interactions" value="3079"/>
</dbReference>
<dbReference type="OrthoDB" id="7537227at2759"/>
<dbReference type="SUPFAM" id="SSF48371">
    <property type="entry name" value="ARM repeat"/>
    <property type="match status" value="1"/>
</dbReference>
<dbReference type="InterPro" id="IPR054296">
    <property type="entry name" value="DUF7032"/>
</dbReference>
<evidence type="ECO:0000259" key="2">
    <source>
        <dbReference type="Pfam" id="PF25598"/>
    </source>
</evidence>
<dbReference type="RefSeq" id="XP_018820150.1">
    <property type="nucleotide sequence ID" value="XM_018964605.2"/>
</dbReference>
<reference evidence="4" key="1">
    <citation type="submission" date="2025-08" db="UniProtKB">
        <authorList>
            <consortium name="RefSeq"/>
        </authorList>
    </citation>
    <scope>IDENTIFICATION</scope>
    <source>
        <tissue evidence="4">Leaves</tissue>
    </source>
</reference>
<proteinExistence type="predicted"/>
<dbReference type="InterPro" id="IPR000225">
    <property type="entry name" value="Armadillo"/>
</dbReference>
<gene>
    <name evidence="4" type="primary">LOC108990599</name>
</gene>
<name>A0A2I4EL71_JUGRE</name>